<dbReference type="SUPFAM" id="SSF56112">
    <property type="entry name" value="Protein kinase-like (PK-like)"/>
    <property type="match status" value="1"/>
</dbReference>
<accession>A0ABD3MT08</accession>
<name>A0ABD3MT08_9STRA</name>
<gene>
    <name evidence="3" type="ORF">ACHAW5_009704</name>
</gene>
<dbReference type="Gene3D" id="3.30.200.20">
    <property type="entry name" value="Phosphorylase Kinase, domain 1"/>
    <property type="match status" value="1"/>
</dbReference>
<evidence type="ECO:0000256" key="1">
    <source>
        <dbReference type="SAM" id="MobiDB-lite"/>
    </source>
</evidence>
<proteinExistence type="predicted"/>
<feature type="compositionally biased region" description="Pro residues" evidence="1">
    <location>
        <begin position="199"/>
        <end position="210"/>
    </location>
</feature>
<feature type="compositionally biased region" description="Low complexity" evidence="1">
    <location>
        <begin position="92"/>
        <end position="105"/>
    </location>
</feature>
<protein>
    <recommendedName>
        <fullName evidence="2">Protein kinase domain-containing protein</fullName>
    </recommendedName>
</protein>
<feature type="domain" description="Protein kinase" evidence="2">
    <location>
        <begin position="546"/>
        <end position="675"/>
    </location>
</feature>
<evidence type="ECO:0000313" key="4">
    <source>
        <dbReference type="Proteomes" id="UP001530315"/>
    </source>
</evidence>
<dbReference type="Proteomes" id="UP001530315">
    <property type="component" value="Unassembled WGS sequence"/>
</dbReference>
<dbReference type="EMBL" id="JALLAZ020001720">
    <property type="protein sequence ID" value="KAL3766812.1"/>
    <property type="molecule type" value="Genomic_DNA"/>
</dbReference>
<dbReference type="InterPro" id="IPR000719">
    <property type="entry name" value="Prot_kinase_dom"/>
</dbReference>
<feature type="compositionally biased region" description="Polar residues" evidence="1">
    <location>
        <begin position="52"/>
        <end position="62"/>
    </location>
</feature>
<organism evidence="3 4">
    <name type="scientific">Stephanodiscus triporus</name>
    <dbReference type="NCBI Taxonomy" id="2934178"/>
    <lineage>
        <taxon>Eukaryota</taxon>
        <taxon>Sar</taxon>
        <taxon>Stramenopiles</taxon>
        <taxon>Ochrophyta</taxon>
        <taxon>Bacillariophyta</taxon>
        <taxon>Coscinodiscophyceae</taxon>
        <taxon>Thalassiosirophycidae</taxon>
        <taxon>Stephanodiscales</taxon>
        <taxon>Stephanodiscaceae</taxon>
        <taxon>Stephanodiscus</taxon>
    </lineage>
</organism>
<dbReference type="AlphaFoldDB" id="A0ABD3MT08"/>
<comment type="caution">
    <text evidence="3">The sequence shown here is derived from an EMBL/GenBank/DDBJ whole genome shotgun (WGS) entry which is preliminary data.</text>
</comment>
<feature type="compositionally biased region" description="Low complexity" evidence="1">
    <location>
        <begin position="188"/>
        <end position="198"/>
    </location>
</feature>
<reference evidence="3 4" key="1">
    <citation type="submission" date="2024-10" db="EMBL/GenBank/DDBJ databases">
        <title>Updated reference genomes for cyclostephanoid diatoms.</title>
        <authorList>
            <person name="Roberts W.R."/>
            <person name="Alverson A.J."/>
        </authorList>
    </citation>
    <scope>NUCLEOTIDE SEQUENCE [LARGE SCALE GENOMIC DNA]</scope>
    <source>
        <strain evidence="3 4">AJA276-08</strain>
    </source>
</reference>
<feature type="compositionally biased region" description="Basic and acidic residues" evidence="1">
    <location>
        <begin position="109"/>
        <end position="118"/>
    </location>
</feature>
<keyword evidence="4" id="KW-1185">Reference proteome</keyword>
<sequence length="675" mass="74425">MMSAPDRVDIDIPNTEEAKMVSVKSTENLRNLLSPAHQQEHQQRQQQRQHVLEQTMQQPSKSNNRHQHHVEVNLDQDRAAVQAAQHQGSPRSHSSAKSMPPISSSQRQTKHEHQHQDQESNFVPEYTAWTIGSTEALLRSMAIQNHPVVHHGATSPYNSKILAKCSSDMIWREPSPDMTSASESSTIPMSAASSVSGTSPPPPPPSPAMPPTLGGLSQNVAMDNFGNKMTGAENMAALHGGHPLLWQHPGHQHRNFRQIQRNNSLPGPPPRNFYTPPPPYSTPEQITPTTTAQANQAAVVGHQYDKSLQELYHTRLLSTPAPAVESLLSSSCESLNFDIAEMWLRTGPKTHQLTNSHVRATALDESVRKQLVDVYYGERSAERTHRLSPALCKRAKEAGDVVWVTAHTAHGAEALKCSISDVRTAVAVPVCHGGSGTNVTIIYFSIRRSIMKPQAVEFLVHMSLATVVAAVNALAEESMVDEITNLTLEESVGEHGKLGYPALSQKMSQSVHLLTPHNKPLAVSRDGPHRILSVTGAQLNLEWDALRNVEYLTDGGNNWIHTAVLNGKSVVVKTLKPECQDVALAINEIESELEVHSRLDHPNVVKLIGAGFTPRGVRFMVMERAEINQRPNFADIVDVLDSMVTGEKDGNSKKKRPKNKNKFVSSLIERHSTWF</sequence>
<evidence type="ECO:0000259" key="2">
    <source>
        <dbReference type="PROSITE" id="PS50011"/>
    </source>
</evidence>
<feature type="region of interest" description="Disordered" evidence="1">
    <location>
        <begin position="30"/>
        <end position="67"/>
    </location>
</feature>
<feature type="region of interest" description="Disordered" evidence="1">
    <location>
        <begin position="81"/>
        <end position="122"/>
    </location>
</feature>
<dbReference type="InterPro" id="IPR011009">
    <property type="entry name" value="Kinase-like_dom_sf"/>
</dbReference>
<feature type="region of interest" description="Disordered" evidence="1">
    <location>
        <begin position="173"/>
        <end position="226"/>
    </location>
</feature>
<feature type="compositionally biased region" description="Polar residues" evidence="1">
    <location>
        <begin position="177"/>
        <end position="187"/>
    </location>
</feature>
<evidence type="ECO:0000313" key="3">
    <source>
        <dbReference type="EMBL" id="KAL3766812.1"/>
    </source>
</evidence>
<dbReference type="PROSITE" id="PS50011">
    <property type="entry name" value="PROTEIN_KINASE_DOM"/>
    <property type="match status" value="1"/>
</dbReference>